<gene>
    <name evidence="2" type="ORF">KB874_09095</name>
</gene>
<comment type="caution">
    <text evidence="2">The sequence shown here is derived from an EMBL/GenBank/DDBJ whole genome shotgun (WGS) entry which is preliminary data.</text>
</comment>
<dbReference type="Pfam" id="PF11695">
    <property type="entry name" value="DUF3291"/>
    <property type="match status" value="1"/>
</dbReference>
<accession>A0A8J8B9K8</accession>
<reference evidence="2" key="1">
    <citation type="submission" date="2021-04" db="EMBL/GenBank/DDBJ databases">
        <authorList>
            <person name="Yoon J."/>
        </authorList>
    </citation>
    <scope>NUCLEOTIDE SEQUENCE</scope>
    <source>
        <strain evidence="2">KMU-90</strain>
    </source>
</reference>
<feature type="domain" description="DUF3291" evidence="1">
    <location>
        <begin position="3"/>
        <end position="141"/>
    </location>
</feature>
<dbReference type="InterPro" id="IPR021708">
    <property type="entry name" value="DUF3291"/>
</dbReference>
<protein>
    <submittedName>
        <fullName evidence="2">DUF3291 domain-containing protein</fullName>
    </submittedName>
</protein>
<sequence length="156" mass="17815">MHLAQLNIGRLAAPTDDPRVSEFMANLDRVNGLGKRMPGFVWMMEGSGEPGTGNTENAIGNDPQFVTNLTVWEDVDSLDRFVWGTIHKQFYDRRKEWFEVLGEQHFVMWRVAEGHRPTQAEALDRLAHRKTHGDSDHAFGWGWLKEAGLWKTHACA</sequence>
<dbReference type="Proteomes" id="UP000681356">
    <property type="component" value="Unassembled WGS sequence"/>
</dbReference>
<proteinExistence type="predicted"/>
<dbReference type="EMBL" id="JAGTUU010000003">
    <property type="protein sequence ID" value="MBS0124293.1"/>
    <property type="molecule type" value="Genomic_DNA"/>
</dbReference>
<keyword evidence="3" id="KW-1185">Reference proteome</keyword>
<evidence type="ECO:0000259" key="1">
    <source>
        <dbReference type="Pfam" id="PF11695"/>
    </source>
</evidence>
<evidence type="ECO:0000313" key="3">
    <source>
        <dbReference type="Proteomes" id="UP000681356"/>
    </source>
</evidence>
<evidence type="ECO:0000313" key="2">
    <source>
        <dbReference type="EMBL" id="MBS0124293.1"/>
    </source>
</evidence>
<organism evidence="2 3">
    <name type="scientific">Thetidibacter halocola</name>
    <dbReference type="NCBI Taxonomy" id="2827239"/>
    <lineage>
        <taxon>Bacteria</taxon>
        <taxon>Pseudomonadati</taxon>
        <taxon>Pseudomonadota</taxon>
        <taxon>Alphaproteobacteria</taxon>
        <taxon>Rhodobacterales</taxon>
        <taxon>Roseobacteraceae</taxon>
        <taxon>Thetidibacter</taxon>
    </lineage>
</organism>
<dbReference type="RefSeq" id="WP_212536248.1">
    <property type="nucleotide sequence ID" value="NZ_JAGTUU010000003.1"/>
</dbReference>
<name>A0A8J8B9K8_9RHOB</name>
<dbReference type="InterPro" id="IPR011008">
    <property type="entry name" value="Dimeric_a/b-barrel"/>
</dbReference>
<dbReference type="SUPFAM" id="SSF54909">
    <property type="entry name" value="Dimeric alpha+beta barrel"/>
    <property type="match status" value="1"/>
</dbReference>
<dbReference type="AlphaFoldDB" id="A0A8J8B9K8"/>